<feature type="transmembrane region" description="Helical" evidence="8">
    <location>
        <begin position="98"/>
        <end position="118"/>
    </location>
</feature>
<dbReference type="PANTHER" id="PTHR36838:SF3">
    <property type="entry name" value="TRANSPORTER AUXIN EFFLUX CARRIER EC FAMILY"/>
    <property type="match status" value="1"/>
</dbReference>
<comment type="subcellular location">
    <subcellularLocation>
        <location evidence="1">Cell membrane</location>
        <topology evidence="1">Multi-pass membrane protein</topology>
    </subcellularLocation>
</comment>
<dbReference type="Proteomes" id="UP001239909">
    <property type="component" value="Unassembled WGS sequence"/>
</dbReference>
<evidence type="ECO:0000256" key="7">
    <source>
        <dbReference type="ARBA" id="ARBA00023136"/>
    </source>
</evidence>
<evidence type="ECO:0000256" key="1">
    <source>
        <dbReference type="ARBA" id="ARBA00004651"/>
    </source>
</evidence>
<keyword evidence="4" id="KW-1003">Cell membrane</keyword>
<feature type="transmembrane region" description="Helical" evidence="8">
    <location>
        <begin position="232"/>
        <end position="254"/>
    </location>
</feature>
<feature type="transmembrane region" description="Helical" evidence="8">
    <location>
        <begin position="170"/>
        <end position="190"/>
    </location>
</feature>
<keyword evidence="6 8" id="KW-1133">Transmembrane helix</keyword>
<feature type="transmembrane region" description="Helical" evidence="8">
    <location>
        <begin position="68"/>
        <end position="86"/>
    </location>
</feature>
<name>A0ABQ6LHT8_9RHOB</name>
<dbReference type="Gene3D" id="1.20.1530.20">
    <property type="match status" value="1"/>
</dbReference>
<feature type="transmembrane region" description="Helical" evidence="8">
    <location>
        <begin position="196"/>
        <end position="220"/>
    </location>
</feature>
<evidence type="ECO:0000313" key="9">
    <source>
        <dbReference type="EMBL" id="GMG81785.1"/>
    </source>
</evidence>
<dbReference type="Pfam" id="PF03547">
    <property type="entry name" value="Mem_trans"/>
    <property type="match status" value="1"/>
</dbReference>
<sequence length="318" mass="33939">MSAIYALLLIVLPVFLLVAFGYGAVRTRLFSEKGVDWLIAFATNIAVPALLFRSVYQLDLEASLRIGHLASFYLAATTCFALAALACNRFFGRRPGEAVALGFSALFSNSVLLGLPVYARAYGEGAMEPVYAIIAFHAGYCYLIGILTMEFSRRDGVSPFEALRRSLRSIFRNALTVSIMLGFAFNLSGLPLPAPVMGMIDMLAAASLPVALFGLGGVLTRYKVTRVQPESLMIAGFSLLVHPMLAWLLATQVFALDEGFVRAAVVLAAMPPGVNGYLFAAMYGRAVGAAASTVLIATVLSLLTITGWLWFLGGAALG</sequence>
<evidence type="ECO:0000256" key="4">
    <source>
        <dbReference type="ARBA" id="ARBA00022475"/>
    </source>
</evidence>
<keyword evidence="5 8" id="KW-0812">Transmembrane</keyword>
<evidence type="ECO:0000256" key="5">
    <source>
        <dbReference type="ARBA" id="ARBA00022692"/>
    </source>
</evidence>
<reference evidence="9 10" key="1">
    <citation type="submission" date="2023-04" db="EMBL/GenBank/DDBJ databases">
        <title>Marinoamorphus aggregata gen. nov., sp. Nov., isolate from tissue of brittle star Ophioplocus japonicus.</title>
        <authorList>
            <person name="Kawano K."/>
            <person name="Sawayama S."/>
            <person name="Nakagawa S."/>
        </authorList>
    </citation>
    <scope>NUCLEOTIDE SEQUENCE [LARGE SCALE GENOMIC DNA]</scope>
    <source>
        <strain evidence="9 10">NKW23</strain>
    </source>
</reference>
<keyword evidence="3" id="KW-0813">Transport</keyword>
<proteinExistence type="inferred from homology"/>
<evidence type="ECO:0000313" key="10">
    <source>
        <dbReference type="Proteomes" id="UP001239909"/>
    </source>
</evidence>
<keyword evidence="7 8" id="KW-0472">Membrane</keyword>
<gene>
    <name evidence="9" type="ORF">LNKW23_09980</name>
</gene>
<dbReference type="InterPro" id="IPR004776">
    <property type="entry name" value="Mem_transp_PIN-like"/>
</dbReference>
<dbReference type="RefSeq" id="WP_285670501.1">
    <property type="nucleotide sequence ID" value="NZ_BSYI01000005.1"/>
</dbReference>
<feature type="transmembrane region" description="Helical" evidence="8">
    <location>
        <begin position="287"/>
        <end position="311"/>
    </location>
</feature>
<protein>
    <submittedName>
        <fullName evidence="9">AEC family transporter</fullName>
    </submittedName>
</protein>
<feature type="transmembrane region" description="Helical" evidence="8">
    <location>
        <begin position="260"/>
        <end position="280"/>
    </location>
</feature>
<accession>A0ABQ6LHT8</accession>
<comment type="similarity">
    <text evidence="2">Belongs to the auxin efflux carrier (TC 2.A.69) family.</text>
</comment>
<evidence type="ECO:0000256" key="3">
    <source>
        <dbReference type="ARBA" id="ARBA00022448"/>
    </source>
</evidence>
<feature type="transmembrane region" description="Helical" evidence="8">
    <location>
        <begin position="37"/>
        <end position="56"/>
    </location>
</feature>
<comment type="caution">
    <text evidence="9">The sequence shown here is derived from an EMBL/GenBank/DDBJ whole genome shotgun (WGS) entry which is preliminary data.</text>
</comment>
<feature type="transmembrane region" description="Helical" evidence="8">
    <location>
        <begin position="130"/>
        <end position="149"/>
    </location>
</feature>
<dbReference type="PANTHER" id="PTHR36838">
    <property type="entry name" value="AUXIN EFFLUX CARRIER FAMILY PROTEIN"/>
    <property type="match status" value="1"/>
</dbReference>
<evidence type="ECO:0000256" key="8">
    <source>
        <dbReference type="SAM" id="Phobius"/>
    </source>
</evidence>
<dbReference type="InterPro" id="IPR038770">
    <property type="entry name" value="Na+/solute_symporter_sf"/>
</dbReference>
<organism evidence="9 10">
    <name type="scientific">Paralimibaculum aggregatum</name>
    <dbReference type="NCBI Taxonomy" id="3036245"/>
    <lineage>
        <taxon>Bacteria</taxon>
        <taxon>Pseudomonadati</taxon>
        <taxon>Pseudomonadota</taxon>
        <taxon>Alphaproteobacteria</taxon>
        <taxon>Rhodobacterales</taxon>
        <taxon>Paracoccaceae</taxon>
        <taxon>Paralimibaculum</taxon>
    </lineage>
</organism>
<evidence type="ECO:0000256" key="2">
    <source>
        <dbReference type="ARBA" id="ARBA00010145"/>
    </source>
</evidence>
<keyword evidence="10" id="KW-1185">Reference proteome</keyword>
<evidence type="ECO:0000256" key="6">
    <source>
        <dbReference type="ARBA" id="ARBA00022989"/>
    </source>
</evidence>
<feature type="transmembrane region" description="Helical" evidence="8">
    <location>
        <begin position="6"/>
        <end position="25"/>
    </location>
</feature>
<dbReference type="EMBL" id="BSYI01000005">
    <property type="protein sequence ID" value="GMG81785.1"/>
    <property type="molecule type" value="Genomic_DNA"/>
</dbReference>